<proteinExistence type="predicted"/>
<feature type="region of interest" description="Disordered" evidence="1">
    <location>
        <begin position="46"/>
        <end position="126"/>
    </location>
</feature>
<gene>
    <name evidence="2" type="ORF">FA13DRAFT_1785279</name>
</gene>
<reference evidence="2 3" key="1">
    <citation type="journal article" date="2019" name="Nat. Ecol. Evol.">
        <title>Megaphylogeny resolves global patterns of mushroom evolution.</title>
        <authorList>
            <person name="Varga T."/>
            <person name="Krizsan K."/>
            <person name="Foldi C."/>
            <person name="Dima B."/>
            <person name="Sanchez-Garcia M."/>
            <person name="Sanchez-Ramirez S."/>
            <person name="Szollosi G.J."/>
            <person name="Szarkandi J.G."/>
            <person name="Papp V."/>
            <person name="Albert L."/>
            <person name="Andreopoulos W."/>
            <person name="Angelini C."/>
            <person name="Antonin V."/>
            <person name="Barry K.W."/>
            <person name="Bougher N.L."/>
            <person name="Buchanan P."/>
            <person name="Buyck B."/>
            <person name="Bense V."/>
            <person name="Catcheside P."/>
            <person name="Chovatia M."/>
            <person name="Cooper J."/>
            <person name="Damon W."/>
            <person name="Desjardin D."/>
            <person name="Finy P."/>
            <person name="Geml J."/>
            <person name="Haridas S."/>
            <person name="Hughes K."/>
            <person name="Justo A."/>
            <person name="Karasinski D."/>
            <person name="Kautmanova I."/>
            <person name="Kiss B."/>
            <person name="Kocsube S."/>
            <person name="Kotiranta H."/>
            <person name="LaButti K.M."/>
            <person name="Lechner B.E."/>
            <person name="Liimatainen K."/>
            <person name="Lipzen A."/>
            <person name="Lukacs Z."/>
            <person name="Mihaltcheva S."/>
            <person name="Morgado L.N."/>
            <person name="Niskanen T."/>
            <person name="Noordeloos M.E."/>
            <person name="Ohm R.A."/>
            <person name="Ortiz-Santana B."/>
            <person name="Ovrebo C."/>
            <person name="Racz N."/>
            <person name="Riley R."/>
            <person name="Savchenko A."/>
            <person name="Shiryaev A."/>
            <person name="Soop K."/>
            <person name="Spirin V."/>
            <person name="Szebenyi C."/>
            <person name="Tomsovsky M."/>
            <person name="Tulloss R.E."/>
            <person name="Uehling J."/>
            <person name="Grigoriev I.V."/>
            <person name="Vagvolgyi C."/>
            <person name="Papp T."/>
            <person name="Martin F.M."/>
            <person name="Miettinen O."/>
            <person name="Hibbett D.S."/>
            <person name="Nagy L.G."/>
        </authorList>
    </citation>
    <scope>NUCLEOTIDE SEQUENCE [LARGE SCALE GENOMIC DNA]</scope>
    <source>
        <strain evidence="2 3">FP101781</strain>
    </source>
</reference>
<feature type="region of interest" description="Disordered" evidence="1">
    <location>
        <begin position="388"/>
        <end position="407"/>
    </location>
</feature>
<feature type="region of interest" description="Disordered" evidence="1">
    <location>
        <begin position="153"/>
        <end position="195"/>
    </location>
</feature>
<protein>
    <submittedName>
        <fullName evidence="2">Uncharacterized protein</fullName>
    </submittedName>
</protein>
<feature type="compositionally biased region" description="Low complexity" evidence="1">
    <location>
        <begin position="691"/>
        <end position="703"/>
    </location>
</feature>
<feature type="compositionally biased region" description="Low complexity" evidence="1">
    <location>
        <begin position="456"/>
        <end position="470"/>
    </location>
</feature>
<feature type="compositionally biased region" description="Low complexity" evidence="1">
    <location>
        <begin position="625"/>
        <end position="642"/>
    </location>
</feature>
<feature type="compositionally biased region" description="Polar residues" evidence="1">
    <location>
        <begin position="598"/>
        <end position="608"/>
    </location>
</feature>
<feature type="compositionally biased region" description="Polar residues" evidence="1">
    <location>
        <begin position="511"/>
        <end position="525"/>
    </location>
</feature>
<feature type="compositionally biased region" description="Polar residues" evidence="1">
    <location>
        <begin position="471"/>
        <end position="497"/>
    </location>
</feature>
<sequence length="827" mass="88711">MLRSVDSPPDTHHVRHLLDHRANRLDPDDNFCGLSQYTDTPSVYAPTYFSPSLRPQRDGSFSPRDRLNDPNMSSLDLDDDPRFSLAVSHSDSTGNDDDDSHSFEDNDDAGERQTDEAGTRLSYLGPKMRFHSRAPWEMEGDIPEEEEDFVEHPKHHGFPFSFGGGGRGNNSTGSSSPRPSFGRPSGDSSRSHLMPKRSFDTINSQMSSKGALYALAQESLSSASLARPNPPPQKDSLFGKLSSLGRARGNSSPSSPVLLPTRPRANSKVPSIHHNPLDSVSQVDYDPFAANQSHHPMAHSSRPQSPVMDDAIHPYANPDALPDRNSGYSTALQPSHHPVRNDSSITVTQKFDPHSSTASRNSVTSSIAASKNRVSSIHGREISSPVAIQGTSLPPEMSGFDGQAGGASHLPGWKEKFVPPAFNLISLEEARALRAKPQPPADDATPMQSVADLLSHPTSTHASTEESASTIYQEPSPNSHNRGRTISTGTKAKNAFQSMVGMTDSRRDSEPSITPTQPVPVSQLPTKPLKHKKSGFMRLFNGSKDKEPGEPPPPVPSTSNASDVASLNVKKVVSRVPVPSYSQPPSGQVSPQDAGFSALSTQLSTSPTKRGPPTLSIDTVSSNSQSRNTQDQQRYQQRTTSSLYAPKPWAGGEQPPASAPPDMAGFPALKLRPVSSLFSSGFEHIVPELATSSDFDTPTSFSPNGPLSPITPGKMDRFSNSDSAAPPSTTSSQLASSQRRVSELEDQVRSLKLELEVLRSRQHDHAGPYCNSCGRGHTSPGARNGSMSSNSTSSSSSSGSGGIGYTSVLNRPRAKTSTTSRFVNALA</sequence>
<dbReference type="OrthoDB" id="2565072at2759"/>
<evidence type="ECO:0000256" key="1">
    <source>
        <dbReference type="SAM" id="MobiDB-lite"/>
    </source>
</evidence>
<dbReference type="EMBL" id="QPFP01000002">
    <property type="protein sequence ID" value="TEB39013.1"/>
    <property type="molecule type" value="Genomic_DNA"/>
</dbReference>
<comment type="caution">
    <text evidence="2">The sequence shown here is derived from an EMBL/GenBank/DDBJ whole genome shotgun (WGS) entry which is preliminary data.</text>
</comment>
<feature type="compositionally biased region" description="Low complexity" evidence="1">
    <location>
        <begin position="355"/>
        <end position="366"/>
    </location>
</feature>
<keyword evidence="3" id="KW-1185">Reference proteome</keyword>
<dbReference type="Proteomes" id="UP000298030">
    <property type="component" value="Unassembled WGS sequence"/>
</dbReference>
<feature type="region of interest" description="Disordered" evidence="1">
    <location>
        <begin position="760"/>
        <end position="827"/>
    </location>
</feature>
<feature type="region of interest" description="Disordered" evidence="1">
    <location>
        <begin position="691"/>
        <end position="746"/>
    </location>
</feature>
<feature type="compositionally biased region" description="Low complexity" evidence="1">
    <location>
        <begin position="574"/>
        <end position="592"/>
    </location>
</feature>
<evidence type="ECO:0000313" key="2">
    <source>
        <dbReference type="EMBL" id="TEB39013.1"/>
    </source>
</evidence>
<name>A0A4Y7TXW3_COPMI</name>
<organism evidence="2 3">
    <name type="scientific">Coprinellus micaceus</name>
    <name type="common">Glistening ink-cap mushroom</name>
    <name type="synonym">Coprinus micaceus</name>
    <dbReference type="NCBI Taxonomy" id="71717"/>
    <lineage>
        <taxon>Eukaryota</taxon>
        <taxon>Fungi</taxon>
        <taxon>Dikarya</taxon>
        <taxon>Basidiomycota</taxon>
        <taxon>Agaricomycotina</taxon>
        <taxon>Agaricomycetes</taxon>
        <taxon>Agaricomycetidae</taxon>
        <taxon>Agaricales</taxon>
        <taxon>Agaricineae</taxon>
        <taxon>Psathyrellaceae</taxon>
        <taxon>Coprinellus</taxon>
    </lineage>
</organism>
<feature type="compositionally biased region" description="Polar residues" evidence="1">
    <location>
        <begin position="815"/>
        <end position="827"/>
    </location>
</feature>
<feature type="compositionally biased region" description="Basic and acidic residues" evidence="1">
    <location>
        <begin position="100"/>
        <end position="118"/>
    </location>
</feature>
<accession>A0A4Y7TXW3</accession>
<feature type="compositionally biased region" description="Low complexity" evidence="1">
    <location>
        <begin position="720"/>
        <end position="738"/>
    </location>
</feature>
<feature type="region of interest" description="Disordered" evidence="1">
    <location>
        <begin position="221"/>
        <end position="378"/>
    </location>
</feature>
<feature type="region of interest" description="Disordered" evidence="1">
    <location>
        <begin position="456"/>
        <end position="667"/>
    </location>
</feature>
<feature type="compositionally biased region" description="Low complexity" evidence="1">
    <location>
        <begin position="785"/>
        <end position="798"/>
    </location>
</feature>
<feature type="compositionally biased region" description="Low complexity" evidence="1">
    <location>
        <begin position="169"/>
        <end position="188"/>
    </location>
</feature>
<evidence type="ECO:0000313" key="3">
    <source>
        <dbReference type="Proteomes" id="UP000298030"/>
    </source>
</evidence>
<dbReference type="AlphaFoldDB" id="A0A4Y7TXW3"/>